<feature type="domain" description="C2HC/C3H-type" evidence="7">
    <location>
        <begin position="268"/>
        <end position="297"/>
    </location>
</feature>
<evidence type="ECO:0000259" key="7">
    <source>
        <dbReference type="PROSITE" id="PS52027"/>
    </source>
</evidence>
<evidence type="ECO:0000256" key="2">
    <source>
        <dbReference type="ARBA" id="ARBA00022737"/>
    </source>
</evidence>
<feature type="compositionally biased region" description="Low complexity" evidence="6">
    <location>
        <begin position="311"/>
        <end position="323"/>
    </location>
</feature>
<feature type="domain" description="C2HC/C3H-type" evidence="7">
    <location>
        <begin position="362"/>
        <end position="391"/>
    </location>
</feature>
<dbReference type="OMA" id="RHAITCE"/>
<evidence type="ECO:0000313" key="9">
    <source>
        <dbReference type="Proteomes" id="UP000037923"/>
    </source>
</evidence>
<dbReference type="GeneID" id="26904876"/>
<feature type="region of interest" description="Disordered" evidence="6">
    <location>
        <begin position="102"/>
        <end position="145"/>
    </location>
</feature>
<dbReference type="EMBL" id="LGTL01000008">
    <property type="protein sequence ID" value="KPA80298.1"/>
    <property type="molecule type" value="Genomic_DNA"/>
</dbReference>
<dbReference type="Proteomes" id="UP000037923">
    <property type="component" value="Unassembled WGS sequence"/>
</dbReference>
<feature type="compositionally biased region" description="Low complexity" evidence="6">
    <location>
        <begin position="119"/>
        <end position="132"/>
    </location>
</feature>
<protein>
    <recommendedName>
        <fullName evidence="7">C2HC/C3H-type domain-containing protein</fullName>
    </recommendedName>
</protein>
<evidence type="ECO:0000256" key="3">
    <source>
        <dbReference type="ARBA" id="ARBA00022771"/>
    </source>
</evidence>
<evidence type="ECO:0000256" key="1">
    <source>
        <dbReference type="ARBA" id="ARBA00022723"/>
    </source>
</evidence>
<evidence type="ECO:0000313" key="8">
    <source>
        <dbReference type="EMBL" id="KPA80298.1"/>
    </source>
</evidence>
<proteinExistence type="predicted"/>
<keyword evidence="1" id="KW-0479">Metal-binding</keyword>
<keyword evidence="4" id="KW-0862">Zinc</keyword>
<feature type="compositionally biased region" description="Low complexity" evidence="6">
    <location>
        <begin position="223"/>
        <end position="236"/>
    </location>
</feature>
<keyword evidence="2" id="KW-0677">Repeat</keyword>
<dbReference type="Gene3D" id="3.30.160.60">
    <property type="entry name" value="Classic Zinc Finger"/>
    <property type="match status" value="2"/>
</dbReference>
<feature type="compositionally biased region" description="Basic and acidic residues" evidence="6">
    <location>
        <begin position="237"/>
        <end position="248"/>
    </location>
</feature>
<keyword evidence="3 5" id="KW-0863">Zinc-finger</keyword>
<evidence type="ECO:0000256" key="6">
    <source>
        <dbReference type="SAM" id="MobiDB-lite"/>
    </source>
</evidence>
<accession>A0A0N0DVG0</accession>
<dbReference type="Pfam" id="PF13913">
    <property type="entry name" value="zf-C2HC_2"/>
    <property type="match status" value="2"/>
</dbReference>
<evidence type="ECO:0000256" key="4">
    <source>
        <dbReference type="ARBA" id="ARBA00022833"/>
    </source>
</evidence>
<feature type="compositionally biased region" description="Basic and acidic residues" evidence="6">
    <location>
        <begin position="301"/>
        <end position="310"/>
    </location>
</feature>
<keyword evidence="9" id="KW-1185">Reference proteome</keyword>
<comment type="caution">
    <text evidence="8">The sequence shown here is derived from an EMBL/GenBank/DDBJ whole genome shotgun (WGS) entry which is preliminary data.</text>
</comment>
<sequence length="393" mass="42208">MHLSITVGVVQHVSDLLRCCYSVCVSRLYRPFHRQRIRAPMMRDRRHVLPDANFDGPALLDEQTQMLSDAPPADINSLLFLKLRLSAQQRATAQRNYWQRAQPEGEGMPGGATHAVGRSNAASSKTSNAAPNGDTESYPAVSNWNVQPTPVRTSVAASAACPNSVPQSSVRNESVYEHVPLTPGARASLDDTSAAPRPQQLPVGSHQTPFEDMPASAAKRAMSSAPSASESSLPSHSEIRPAAVDEKPATASGTPKLPAGADDMRDVPLVPCPHCGRTFAPDRLERHAITCERQQITHPKPKTDGKDRKVSISSVGSSGKPERAAAATAAAASSGSVKTEKWRRQSAQLRSALAGTSAVEDDRVQCPHCGRRFAKDTAARHIPLCNAKEERHP</sequence>
<gene>
    <name evidence="8" type="ORF">ABB37_04585</name>
</gene>
<dbReference type="AlphaFoldDB" id="A0A0N0DVG0"/>
<dbReference type="PANTHER" id="PTHR13555">
    <property type="entry name" value="C2H2 ZINC FINGER CGI-62-RELATED"/>
    <property type="match status" value="1"/>
</dbReference>
<feature type="region of interest" description="Disordered" evidence="6">
    <location>
        <begin position="292"/>
        <end position="323"/>
    </location>
</feature>
<feature type="region of interest" description="Disordered" evidence="6">
    <location>
        <begin position="183"/>
        <end position="265"/>
    </location>
</feature>
<dbReference type="VEuPathDB" id="TriTrypDB:LpyrH10_08_0340"/>
<dbReference type="InterPro" id="IPR049899">
    <property type="entry name" value="Znf_C2HC_C3H"/>
</dbReference>
<dbReference type="RefSeq" id="XP_015658737.1">
    <property type="nucleotide sequence ID" value="XM_015802293.1"/>
</dbReference>
<dbReference type="InterPro" id="IPR026319">
    <property type="entry name" value="ZC2HC1A/B-like"/>
</dbReference>
<name>A0A0N0DVG0_LEPPY</name>
<evidence type="ECO:0000256" key="5">
    <source>
        <dbReference type="PROSITE-ProRule" id="PRU01371"/>
    </source>
</evidence>
<dbReference type="GO" id="GO:0008270">
    <property type="term" value="F:zinc ion binding"/>
    <property type="evidence" value="ECO:0007669"/>
    <property type="project" value="UniProtKB-KW"/>
</dbReference>
<reference evidence="8 9" key="1">
    <citation type="submission" date="2015-07" db="EMBL/GenBank/DDBJ databases">
        <title>High-quality genome of monoxenous trypanosomatid Leptomonas pyrrhocoris.</title>
        <authorList>
            <person name="Flegontov P."/>
            <person name="Butenko A."/>
            <person name="Firsov S."/>
            <person name="Vlcek C."/>
            <person name="Logacheva M.D."/>
            <person name="Field M."/>
            <person name="Filatov D."/>
            <person name="Flegontova O."/>
            <person name="Gerasimov E."/>
            <person name="Jackson A.P."/>
            <person name="Kelly S."/>
            <person name="Opperdoes F."/>
            <person name="O'Reilly A."/>
            <person name="Votypka J."/>
            <person name="Yurchenko V."/>
            <person name="Lukes J."/>
        </authorList>
    </citation>
    <scope>NUCLEOTIDE SEQUENCE [LARGE SCALE GENOMIC DNA]</scope>
    <source>
        <strain evidence="8">H10</strain>
    </source>
</reference>
<organism evidence="8 9">
    <name type="scientific">Leptomonas pyrrhocoris</name>
    <name type="common">Firebug parasite</name>
    <dbReference type="NCBI Taxonomy" id="157538"/>
    <lineage>
        <taxon>Eukaryota</taxon>
        <taxon>Discoba</taxon>
        <taxon>Euglenozoa</taxon>
        <taxon>Kinetoplastea</taxon>
        <taxon>Metakinetoplastina</taxon>
        <taxon>Trypanosomatida</taxon>
        <taxon>Trypanosomatidae</taxon>
        <taxon>Leishmaniinae</taxon>
        <taxon>Leptomonas</taxon>
    </lineage>
</organism>
<dbReference type="OrthoDB" id="10255185at2759"/>
<dbReference type="PROSITE" id="PS52027">
    <property type="entry name" value="ZF_C2HC_C3H"/>
    <property type="match status" value="2"/>
</dbReference>
<dbReference type="PANTHER" id="PTHR13555:SF36">
    <property type="entry name" value="ZINC FINGER C2HC DOMAIN-CONTAINING PROTEIN 1B"/>
    <property type="match status" value="1"/>
</dbReference>